<evidence type="ECO:0000256" key="1">
    <source>
        <dbReference type="SAM" id="MobiDB-lite"/>
    </source>
</evidence>
<feature type="compositionally biased region" description="Polar residues" evidence="1">
    <location>
        <begin position="1"/>
        <end position="14"/>
    </location>
</feature>
<dbReference type="EMBL" id="CVRI01000067">
    <property type="protein sequence ID" value="CRL06923.1"/>
    <property type="molecule type" value="Genomic_DNA"/>
</dbReference>
<proteinExistence type="predicted"/>
<evidence type="ECO:0000313" key="2">
    <source>
        <dbReference type="EMBL" id="CRL06923.1"/>
    </source>
</evidence>
<keyword evidence="3" id="KW-1185">Reference proteome</keyword>
<dbReference type="AlphaFoldDB" id="A0A1J1J387"/>
<protein>
    <submittedName>
        <fullName evidence="2">CLUMA_CG019712, isoform A</fullName>
    </submittedName>
</protein>
<organism evidence="2 3">
    <name type="scientific">Clunio marinus</name>
    <dbReference type="NCBI Taxonomy" id="568069"/>
    <lineage>
        <taxon>Eukaryota</taxon>
        <taxon>Metazoa</taxon>
        <taxon>Ecdysozoa</taxon>
        <taxon>Arthropoda</taxon>
        <taxon>Hexapoda</taxon>
        <taxon>Insecta</taxon>
        <taxon>Pterygota</taxon>
        <taxon>Neoptera</taxon>
        <taxon>Endopterygota</taxon>
        <taxon>Diptera</taxon>
        <taxon>Nematocera</taxon>
        <taxon>Chironomoidea</taxon>
        <taxon>Chironomidae</taxon>
        <taxon>Clunio</taxon>
    </lineage>
</organism>
<sequence>MRTLTSHLSDLTVSRRSRKKVDRTPVLLMKRRRSSRSTSASSSALITVWFEIRTWLESSKLHCEVVTRTLRLLVYEMKALKRKNNF</sequence>
<evidence type="ECO:0000313" key="3">
    <source>
        <dbReference type="Proteomes" id="UP000183832"/>
    </source>
</evidence>
<feature type="region of interest" description="Disordered" evidence="1">
    <location>
        <begin position="1"/>
        <end position="20"/>
    </location>
</feature>
<dbReference type="Proteomes" id="UP000183832">
    <property type="component" value="Unassembled WGS sequence"/>
</dbReference>
<gene>
    <name evidence="2" type="ORF">CLUMA_CG019712</name>
</gene>
<accession>A0A1J1J387</accession>
<name>A0A1J1J387_9DIPT</name>
<reference evidence="2 3" key="1">
    <citation type="submission" date="2015-04" db="EMBL/GenBank/DDBJ databases">
        <authorList>
            <person name="Syromyatnikov M.Y."/>
            <person name="Popov V.N."/>
        </authorList>
    </citation>
    <scope>NUCLEOTIDE SEQUENCE [LARGE SCALE GENOMIC DNA]</scope>
</reference>